<dbReference type="RefSeq" id="XP_056057424.1">
    <property type="nucleotide sequence ID" value="XM_056197104.1"/>
</dbReference>
<evidence type="ECO:0000313" key="2">
    <source>
        <dbReference type="EMBL" id="KAJ4159425.1"/>
    </source>
</evidence>
<proteinExistence type="predicted"/>
<accession>A0A9W8QJ29</accession>
<comment type="caution">
    <text evidence="2">The sequence shown here is derived from an EMBL/GenBank/DDBJ whole genome shotgun (WGS) entry which is preliminary data.</text>
</comment>
<dbReference type="GeneID" id="80895486"/>
<name>A0A9W8QJ29_AKAMU</name>
<keyword evidence="3" id="KW-1185">Reference proteome</keyword>
<organism evidence="2 3">
    <name type="scientific">Akanthomyces muscarius</name>
    <name type="common">Entomopathogenic fungus</name>
    <name type="synonym">Lecanicillium muscarium</name>
    <dbReference type="NCBI Taxonomy" id="2231603"/>
    <lineage>
        <taxon>Eukaryota</taxon>
        <taxon>Fungi</taxon>
        <taxon>Dikarya</taxon>
        <taxon>Ascomycota</taxon>
        <taxon>Pezizomycotina</taxon>
        <taxon>Sordariomycetes</taxon>
        <taxon>Hypocreomycetidae</taxon>
        <taxon>Hypocreales</taxon>
        <taxon>Cordycipitaceae</taxon>
        <taxon>Akanthomyces</taxon>
    </lineage>
</organism>
<dbReference type="Proteomes" id="UP001144673">
    <property type="component" value="Unassembled WGS sequence"/>
</dbReference>
<gene>
    <name evidence="2" type="ORF">LMH87_008327</name>
</gene>
<dbReference type="AlphaFoldDB" id="A0A9W8QJ29"/>
<feature type="region of interest" description="Disordered" evidence="1">
    <location>
        <begin position="32"/>
        <end position="60"/>
    </location>
</feature>
<sequence length="90" mass="10051">MQSIFALVFLRIRDAKRETASFTNYNEKPRITTSSQRARGTRACHKSPREHANSRSQTASPCCRIASGGDCFGVPPRIRRSLPECNGINL</sequence>
<dbReference type="EMBL" id="JAJHUN010000005">
    <property type="protein sequence ID" value="KAJ4159425.1"/>
    <property type="molecule type" value="Genomic_DNA"/>
</dbReference>
<protein>
    <submittedName>
        <fullName evidence="2">Uncharacterized protein</fullName>
    </submittedName>
</protein>
<reference evidence="2" key="1">
    <citation type="journal article" date="2023" name="Access Microbiol">
        <title>De-novo genome assembly for Akanthomyces muscarius, a biocontrol agent of insect agricultural pests.</title>
        <authorList>
            <person name="Erdos Z."/>
            <person name="Studholme D.J."/>
            <person name="Raymond B."/>
            <person name="Sharma M."/>
        </authorList>
    </citation>
    <scope>NUCLEOTIDE SEQUENCE</scope>
    <source>
        <strain evidence="2">Ve6</strain>
    </source>
</reference>
<evidence type="ECO:0000313" key="3">
    <source>
        <dbReference type="Proteomes" id="UP001144673"/>
    </source>
</evidence>
<evidence type="ECO:0000256" key="1">
    <source>
        <dbReference type="SAM" id="MobiDB-lite"/>
    </source>
</evidence>
<dbReference type="KEGG" id="amus:LMH87_008327"/>